<accession>A0A2K9RC48</accession>
<sequence length="41" mass="4659">MFQGAPCGIGILIKILIDNKVKVIWLYDLKFSLFICLSLCQ</sequence>
<evidence type="ECO:0000313" key="1">
    <source>
        <dbReference type="EMBL" id="AUT31317.1"/>
    </source>
</evidence>
<gene>
    <name evidence="1" type="primary">k96-12</name>
</gene>
<proteinExistence type="predicted"/>
<dbReference type="EMBL" id="MG736915">
    <property type="protein sequence ID" value="AUT31317.1"/>
    <property type="molecule type" value="Genomic_DNA"/>
</dbReference>
<protein>
    <submittedName>
        <fullName evidence="1">Uncharacterized protein</fullName>
    </submittedName>
</protein>
<organism evidence="1">
    <name type="scientific">Escherichia coli</name>
    <dbReference type="NCBI Taxonomy" id="562"/>
    <lineage>
        <taxon>Bacteria</taxon>
        <taxon>Pseudomonadati</taxon>
        <taxon>Pseudomonadota</taxon>
        <taxon>Gammaproteobacteria</taxon>
        <taxon>Enterobacterales</taxon>
        <taxon>Enterobacteriaceae</taxon>
        <taxon>Escherichia</taxon>
    </lineage>
</organism>
<dbReference type="AlphaFoldDB" id="A0A2K9RC48"/>
<name>A0A2K9RC48_ECOLX</name>
<reference evidence="1" key="1">
    <citation type="journal article" date="2018" name="Can. J. Microbiol.">
        <title>Genetic diversity of K-antigen gene clusters of E. coli and their molecular typing using a suspension array.</title>
        <authorList>
            <person name="Yang S."/>
            <person name="Xi D."/>
            <person name="Jing F."/>
            <person name="Kong D."/>
            <person name="Wu J."/>
            <person name="Feng L."/>
            <person name="Cao B."/>
            <person name="Wang L."/>
        </authorList>
    </citation>
    <scope>NUCLEOTIDE SEQUENCE</scope>
    <source>
        <strain evidence="1">K96</strain>
    </source>
</reference>